<organism evidence="12 13">
    <name type="scientific">Phytophthora fragariaefolia</name>
    <dbReference type="NCBI Taxonomy" id="1490495"/>
    <lineage>
        <taxon>Eukaryota</taxon>
        <taxon>Sar</taxon>
        <taxon>Stramenopiles</taxon>
        <taxon>Oomycota</taxon>
        <taxon>Peronosporomycetes</taxon>
        <taxon>Peronosporales</taxon>
        <taxon>Peronosporaceae</taxon>
        <taxon>Phytophthora</taxon>
    </lineage>
</organism>
<dbReference type="InterPro" id="IPR043502">
    <property type="entry name" value="DNA/RNA_pol_sf"/>
</dbReference>
<protein>
    <submittedName>
        <fullName evidence="12">Unnamed protein product</fullName>
    </submittedName>
</protein>
<dbReference type="SUPFAM" id="SSF50630">
    <property type="entry name" value="Acid proteases"/>
    <property type="match status" value="1"/>
</dbReference>
<dbReference type="InterPro" id="IPR021109">
    <property type="entry name" value="Peptidase_aspartic_dom_sf"/>
</dbReference>
<dbReference type="InterPro" id="IPR036397">
    <property type="entry name" value="RNaseH_sf"/>
</dbReference>
<keyword evidence="1" id="KW-0645">Protease</keyword>
<keyword evidence="13" id="KW-1185">Reference proteome</keyword>
<accession>A0A9W6XWD1</accession>
<name>A0A9W6XWD1_9STRA</name>
<dbReference type="PANTHER" id="PTHR33064:SF37">
    <property type="entry name" value="RIBONUCLEASE H"/>
    <property type="match status" value="1"/>
</dbReference>
<evidence type="ECO:0000256" key="9">
    <source>
        <dbReference type="SAM" id="MobiDB-lite"/>
    </source>
</evidence>
<dbReference type="SUPFAM" id="SSF53098">
    <property type="entry name" value="Ribonuclease H-like"/>
    <property type="match status" value="1"/>
</dbReference>
<keyword evidence="7" id="KW-0378">Hydrolase</keyword>
<feature type="compositionally biased region" description="Basic and acidic residues" evidence="9">
    <location>
        <begin position="359"/>
        <end position="370"/>
    </location>
</feature>
<dbReference type="Pfam" id="PF13456">
    <property type="entry name" value="RVT_3"/>
    <property type="match status" value="1"/>
</dbReference>
<gene>
    <name evidence="12" type="ORF">Pfra01_001725900</name>
</gene>
<dbReference type="GO" id="GO:0003964">
    <property type="term" value="F:RNA-directed DNA polymerase activity"/>
    <property type="evidence" value="ECO:0007669"/>
    <property type="project" value="UniProtKB-KW"/>
</dbReference>
<evidence type="ECO:0000256" key="5">
    <source>
        <dbReference type="ARBA" id="ARBA00022750"/>
    </source>
</evidence>
<keyword evidence="4" id="KW-0540">Nuclease</keyword>
<evidence type="ECO:0000256" key="6">
    <source>
        <dbReference type="ARBA" id="ARBA00022759"/>
    </source>
</evidence>
<dbReference type="Pfam" id="PF17917">
    <property type="entry name" value="RT_RNaseH"/>
    <property type="match status" value="1"/>
</dbReference>
<dbReference type="CDD" id="cd00303">
    <property type="entry name" value="retropepsin_like"/>
    <property type="match status" value="1"/>
</dbReference>
<keyword evidence="6" id="KW-0255">Endonuclease</keyword>
<feature type="region of interest" description="Disordered" evidence="9">
    <location>
        <begin position="358"/>
        <end position="387"/>
    </location>
</feature>
<keyword evidence="8" id="KW-0695">RNA-directed DNA polymerase</keyword>
<evidence type="ECO:0000313" key="12">
    <source>
        <dbReference type="EMBL" id="GMF46651.1"/>
    </source>
</evidence>
<evidence type="ECO:0000256" key="8">
    <source>
        <dbReference type="ARBA" id="ARBA00022918"/>
    </source>
</evidence>
<keyword evidence="2" id="KW-0808">Transferase</keyword>
<sequence>MHMSRSNRSQTDDGLEPLARRVAGVLEVPRARQEVPPSESHWEIHQRKATLLVDSGAEVSILDVGFARKAGCYIDDSQELECEGVGKNPYMGNGRTRVKHTLAGSLVYSFDVWIGPPTGGQDLILGMDFMVPTGVRLDLADGSPSLPDEIRIQLAGQRPLYGENVLQVKLGDHCNLEARGTFEARKGFILAAHRKRWTRGERWVPSVVAGLEKTRYLKITNISDQKLALLGSVCDSKEDAYLERPGLRCSSCGAASTAGRSTVPREAIGPDQECAIGEDDHSIQLPVGVPDRDHHQEKWRGYPTLYRLQAGEQFDAIDDVSHADDQRSLGRLGQGALILLSRYGQWLLGDNGLYGHLRISPDQDRSKPVDVFEAGEPEPNPKPSVLGRRSYIDDILVTATIWDSMCDKGQKTARRLPTVELVDQRGQVFLGPTESRLPRPSGDFHEIGHQEANDSSGRGTGGVVASPEQADRWTRAKAAFTIPKAKCGSTPILKHFDPNHTPVTILYASQWAIYAALVHENDGVYWPVTFTSRRLKSNELDYGIVDKEALALLRMLEVNYTLLTTRSIVVLTRHSTLAWLANSTGFQGRLGNWAALLSEWTLEIRKCSKGEDEFLGVIAASITPRAEVDEAVIVIAPVKEPRQTIVLPPPTVEEDEKLLVASFDGAARTKRNSGAYSAIIWKLPEWTIVSAASGYSPDLTVNEAEYRGLLLRFDLLFTMDRWRIVICDDSNLVIPQMRGEIACKAPGLQLLRKKVLDRLSGWSNHDFLHVKRKWNQSTDKLASAALQQEEGVTVTSDDDKKDLITLNRLDELLQPRNDSGVACVTAVTRSTRRRRPVPSILQEAIVQRMRSERIIQAQDEEK</sequence>
<feature type="domain" description="Reverse transcriptase RNase H-like" evidence="11">
    <location>
        <begin position="507"/>
        <end position="599"/>
    </location>
</feature>
<evidence type="ECO:0000259" key="11">
    <source>
        <dbReference type="Pfam" id="PF17917"/>
    </source>
</evidence>
<dbReference type="InterPro" id="IPR041373">
    <property type="entry name" value="RT_RNaseH"/>
</dbReference>
<dbReference type="SUPFAM" id="SSF56672">
    <property type="entry name" value="DNA/RNA polymerases"/>
    <property type="match status" value="1"/>
</dbReference>
<dbReference type="Gene3D" id="3.30.420.10">
    <property type="entry name" value="Ribonuclease H-like superfamily/Ribonuclease H"/>
    <property type="match status" value="1"/>
</dbReference>
<evidence type="ECO:0000256" key="3">
    <source>
        <dbReference type="ARBA" id="ARBA00022695"/>
    </source>
</evidence>
<dbReference type="GO" id="GO:0004523">
    <property type="term" value="F:RNA-DNA hybrid ribonuclease activity"/>
    <property type="evidence" value="ECO:0007669"/>
    <property type="project" value="InterPro"/>
</dbReference>
<dbReference type="InterPro" id="IPR012337">
    <property type="entry name" value="RNaseH-like_sf"/>
</dbReference>
<dbReference type="InterPro" id="IPR051320">
    <property type="entry name" value="Viral_Replic_Matur_Polypro"/>
</dbReference>
<evidence type="ECO:0000256" key="7">
    <source>
        <dbReference type="ARBA" id="ARBA00022801"/>
    </source>
</evidence>
<dbReference type="InterPro" id="IPR002156">
    <property type="entry name" value="RNaseH_domain"/>
</dbReference>
<keyword evidence="3" id="KW-0548">Nucleotidyltransferase</keyword>
<evidence type="ECO:0000259" key="10">
    <source>
        <dbReference type="Pfam" id="PF13456"/>
    </source>
</evidence>
<evidence type="ECO:0000313" key="13">
    <source>
        <dbReference type="Proteomes" id="UP001165121"/>
    </source>
</evidence>
<keyword evidence="5" id="KW-0064">Aspartyl protease</keyword>
<feature type="region of interest" description="Disordered" evidence="9">
    <location>
        <begin position="446"/>
        <end position="468"/>
    </location>
</feature>
<evidence type="ECO:0000256" key="1">
    <source>
        <dbReference type="ARBA" id="ARBA00022670"/>
    </source>
</evidence>
<dbReference type="AlphaFoldDB" id="A0A9W6XWD1"/>
<dbReference type="PANTHER" id="PTHR33064">
    <property type="entry name" value="POL PROTEIN"/>
    <property type="match status" value="1"/>
</dbReference>
<reference evidence="12" key="1">
    <citation type="submission" date="2023-04" db="EMBL/GenBank/DDBJ databases">
        <title>Phytophthora fragariaefolia NBRC 109709.</title>
        <authorList>
            <person name="Ichikawa N."/>
            <person name="Sato H."/>
            <person name="Tonouchi N."/>
        </authorList>
    </citation>
    <scope>NUCLEOTIDE SEQUENCE</scope>
    <source>
        <strain evidence="12">NBRC 109709</strain>
    </source>
</reference>
<dbReference type="GO" id="GO:0003676">
    <property type="term" value="F:nucleic acid binding"/>
    <property type="evidence" value="ECO:0007669"/>
    <property type="project" value="InterPro"/>
</dbReference>
<feature type="domain" description="RNase H type-1" evidence="10">
    <location>
        <begin position="663"/>
        <end position="785"/>
    </location>
</feature>
<dbReference type="GO" id="GO:0004190">
    <property type="term" value="F:aspartic-type endopeptidase activity"/>
    <property type="evidence" value="ECO:0007669"/>
    <property type="project" value="UniProtKB-KW"/>
</dbReference>
<dbReference type="Proteomes" id="UP001165121">
    <property type="component" value="Unassembled WGS sequence"/>
</dbReference>
<comment type="caution">
    <text evidence="12">The sequence shown here is derived from an EMBL/GenBank/DDBJ whole genome shotgun (WGS) entry which is preliminary data.</text>
</comment>
<dbReference type="EMBL" id="BSXT01002002">
    <property type="protein sequence ID" value="GMF46651.1"/>
    <property type="molecule type" value="Genomic_DNA"/>
</dbReference>
<dbReference type="OrthoDB" id="117285at2759"/>
<evidence type="ECO:0000256" key="2">
    <source>
        <dbReference type="ARBA" id="ARBA00022679"/>
    </source>
</evidence>
<dbReference type="Gene3D" id="2.40.70.10">
    <property type="entry name" value="Acid Proteases"/>
    <property type="match status" value="1"/>
</dbReference>
<evidence type="ECO:0000256" key="4">
    <source>
        <dbReference type="ARBA" id="ARBA00022722"/>
    </source>
</evidence>
<dbReference type="GO" id="GO:0006508">
    <property type="term" value="P:proteolysis"/>
    <property type="evidence" value="ECO:0007669"/>
    <property type="project" value="UniProtKB-KW"/>
</dbReference>
<proteinExistence type="predicted"/>